<proteinExistence type="predicted"/>
<sequence length="49" mass="5823">MTGKIDTTMGYRRARKTMATAMGRWQMSKQQHRLDWTRLSQQLLLGLLR</sequence>
<dbReference type="Proteomes" id="UP001154282">
    <property type="component" value="Unassembled WGS sequence"/>
</dbReference>
<dbReference type="AlphaFoldDB" id="A0AAV0NPB7"/>
<gene>
    <name evidence="1" type="ORF">LITE_LOCUS34479</name>
</gene>
<protein>
    <submittedName>
        <fullName evidence="1">Uncharacterized protein</fullName>
    </submittedName>
</protein>
<evidence type="ECO:0000313" key="2">
    <source>
        <dbReference type="Proteomes" id="UP001154282"/>
    </source>
</evidence>
<comment type="caution">
    <text evidence="1">The sequence shown here is derived from an EMBL/GenBank/DDBJ whole genome shotgun (WGS) entry which is preliminary data.</text>
</comment>
<dbReference type="EMBL" id="CAMGYJ010000008">
    <property type="protein sequence ID" value="CAI0460468.1"/>
    <property type="molecule type" value="Genomic_DNA"/>
</dbReference>
<accession>A0AAV0NPB7</accession>
<keyword evidence="2" id="KW-1185">Reference proteome</keyword>
<name>A0AAV0NPB7_9ROSI</name>
<evidence type="ECO:0000313" key="1">
    <source>
        <dbReference type="EMBL" id="CAI0460468.1"/>
    </source>
</evidence>
<reference evidence="1" key="1">
    <citation type="submission" date="2022-08" db="EMBL/GenBank/DDBJ databases">
        <authorList>
            <person name="Gutierrez-Valencia J."/>
        </authorList>
    </citation>
    <scope>NUCLEOTIDE SEQUENCE</scope>
</reference>
<organism evidence="1 2">
    <name type="scientific">Linum tenue</name>
    <dbReference type="NCBI Taxonomy" id="586396"/>
    <lineage>
        <taxon>Eukaryota</taxon>
        <taxon>Viridiplantae</taxon>
        <taxon>Streptophyta</taxon>
        <taxon>Embryophyta</taxon>
        <taxon>Tracheophyta</taxon>
        <taxon>Spermatophyta</taxon>
        <taxon>Magnoliopsida</taxon>
        <taxon>eudicotyledons</taxon>
        <taxon>Gunneridae</taxon>
        <taxon>Pentapetalae</taxon>
        <taxon>rosids</taxon>
        <taxon>fabids</taxon>
        <taxon>Malpighiales</taxon>
        <taxon>Linaceae</taxon>
        <taxon>Linum</taxon>
    </lineage>
</organism>